<feature type="compositionally biased region" description="Polar residues" evidence="2">
    <location>
        <begin position="870"/>
        <end position="908"/>
    </location>
</feature>
<dbReference type="PANTHER" id="PTHR12790:SF0">
    <property type="entry name" value="RNA POLYMERASE I-SPECIFIC TRANSCRIPTION INITIATION FACTOR RRN3-RELATED"/>
    <property type="match status" value="1"/>
</dbReference>
<keyword evidence="3" id="KW-0648">Protein biosynthesis</keyword>
<feature type="compositionally biased region" description="Polar residues" evidence="2">
    <location>
        <begin position="452"/>
        <end position="463"/>
    </location>
</feature>
<dbReference type="PANTHER" id="PTHR12790">
    <property type="entry name" value="TRANSCRIPTION INITIATION FACTOR IA RRN3"/>
    <property type="match status" value="1"/>
</dbReference>
<dbReference type="InterPro" id="IPR007991">
    <property type="entry name" value="RNA_pol_I_trans_ini_fac_RRN3"/>
</dbReference>
<reference evidence="3" key="1">
    <citation type="submission" date="2019-12" db="EMBL/GenBank/DDBJ databases">
        <title>Genome sequence of Babesia ovis.</title>
        <authorList>
            <person name="Yamagishi J."/>
            <person name="Sevinc F."/>
            <person name="Xuan X."/>
        </authorList>
    </citation>
    <scope>NUCLEOTIDE SEQUENCE</scope>
    <source>
        <strain evidence="3">Selcuk</strain>
    </source>
</reference>
<evidence type="ECO:0000256" key="2">
    <source>
        <dbReference type="SAM" id="MobiDB-lite"/>
    </source>
</evidence>
<dbReference type="AlphaFoldDB" id="A0A9W5TAY8"/>
<keyword evidence="3" id="KW-0396">Initiation factor</keyword>
<sequence>MAKYLSQLRQFKINRGNIVPGTTNEPLGHDNGAVVRKLEEISTKQQPDENSLKDYIRLLAEEFKWSCAADDDIRNCSNGLIDLVIADNSLISTAVHELTTKLRRIPGENSKIDIAGQEFESLQDLKKRLRHILVDSTVDENLKGGDYKLLLEILHHHPRLKHQEVDAIFPSVHLNPKYRGMRCFFYRGKDGKCVDFSYARCADNVKTRGYKLQQCVVNTIIELCRIFPRIVDIVADCFEALYPHYNLALEHHVSVTRAMCTIANSVPALLLPVYRLMFKKMTIIDAEIKIDDPSNFCEEKIKALRLETVKGLANQLQEGVINIEEAKERIGNREWFQEVYANIRTDEELDDMTQKLDALMAIMFEEVASVITSTMDKRCDRNRTIPEELSDSSGSDSDSDYDIDSSSVGLGSGRSELGAEPSGPSINIECKRDVGGDTTGSTMDVNTHRDFTTGTQRTKGEQPVTNGMQHITSENRHRIKSENNQGPTTVADKIVSELFDIFEDVILPTQTCKYVQFLFIHIVSLKTSWSHLFLQRLLLILYDEEAHSTRRKAASSYIASIVCHASFIQGQVVCSIVYYLYSILAKFEYLLMQCPDSAASSMTSDFTSRSRNRFGESGSVRSASQMARFYSLLQDMLHIVSYHAGVLGASPRCLKYLQDGAVSVTAFIDSHLYPVGRIREHVVDDAIAATSIVPSLRKLHISLVRAKESVFSIDSVCTKGYSTKFVEGNYPFDSFVLYHSRYFIRDKYRTQTYYEAYRDKVVVKKEFTESSVESTQGPASEDLHVPSVNHMVKMNNPNDKIDINSVIATDNKEVLSHMSSQDPRPSGKDIGTNGITSSNLHVKHDANSDCGVSENTCAMPNRSCGVPDGQTKSYSQSLEQLTPKQRVGSTSGTGPNSQTTSESTSSLAQKIKSRMERKHRRPHRTDNDLSFDFWDITYTAESSDTSEIEMLRSNSFKKLKSGTSIDSDLPSVRSPCTVSTTDTSDNKQLIVIGIDQLDDFELSLSSSILVNAPRRSNSRIFEALTSTAAYKSAIVNSEVTKNSDKHYHNSLKSFQD</sequence>
<accession>A0A9W5TAY8</accession>
<evidence type="ECO:0000313" key="4">
    <source>
        <dbReference type="Proteomes" id="UP001057455"/>
    </source>
</evidence>
<dbReference type="EMBL" id="BLIY01000017">
    <property type="protein sequence ID" value="GFE54640.1"/>
    <property type="molecule type" value="Genomic_DNA"/>
</dbReference>
<dbReference type="GO" id="GO:0003743">
    <property type="term" value="F:translation initiation factor activity"/>
    <property type="evidence" value="ECO:0007669"/>
    <property type="project" value="UniProtKB-KW"/>
</dbReference>
<proteinExistence type="inferred from homology"/>
<feature type="compositionally biased region" description="Basic residues" evidence="2">
    <location>
        <begin position="911"/>
        <end position="923"/>
    </location>
</feature>
<dbReference type="GO" id="GO:0001181">
    <property type="term" value="F:RNA polymerase I general transcription initiation factor activity"/>
    <property type="evidence" value="ECO:0007669"/>
    <property type="project" value="InterPro"/>
</dbReference>
<feature type="region of interest" description="Disordered" evidence="2">
    <location>
        <begin position="816"/>
        <end position="840"/>
    </location>
</feature>
<comment type="similarity">
    <text evidence="1">Belongs to the RRN3 family.</text>
</comment>
<keyword evidence="4" id="KW-1185">Reference proteome</keyword>
<dbReference type="Pfam" id="PF11523">
    <property type="entry name" value="DUF3223"/>
    <property type="match status" value="1"/>
</dbReference>
<dbReference type="Pfam" id="PF05327">
    <property type="entry name" value="RRN3"/>
    <property type="match status" value="1"/>
</dbReference>
<dbReference type="GO" id="GO:0001042">
    <property type="term" value="F:RNA polymerase I core binding"/>
    <property type="evidence" value="ECO:0007669"/>
    <property type="project" value="TreeGrafter"/>
</dbReference>
<feature type="region of interest" description="Disordered" evidence="2">
    <location>
        <begin position="379"/>
        <end position="463"/>
    </location>
</feature>
<organism evidence="3 4">
    <name type="scientific">Babesia ovis</name>
    <dbReference type="NCBI Taxonomy" id="5869"/>
    <lineage>
        <taxon>Eukaryota</taxon>
        <taxon>Sar</taxon>
        <taxon>Alveolata</taxon>
        <taxon>Apicomplexa</taxon>
        <taxon>Aconoidasida</taxon>
        <taxon>Piroplasmida</taxon>
        <taxon>Babesiidae</taxon>
        <taxon>Babesia</taxon>
    </lineage>
</organism>
<dbReference type="Gene3D" id="3.10.450.40">
    <property type="match status" value="1"/>
</dbReference>
<evidence type="ECO:0000256" key="1">
    <source>
        <dbReference type="ARBA" id="ARBA00010098"/>
    </source>
</evidence>
<feature type="region of interest" description="Disordered" evidence="2">
    <location>
        <begin position="866"/>
        <end position="926"/>
    </location>
</feature>
<comment type="caution">
    <text evidence="3">The sequence shown here is derived from an EMBL/GenBank/DDBJ whole genome shotgun (WGS) entry which is preliminary data.</text>
</comment>
<evidence type="ECO:0000313" key="3">
    <source>
        <dbReference type="EMBL" id="GFE54640.1"/>
    </source>
</evidence>
<dbReference type="OrthoDB" id="26970at2759"/>
<gene>
    <name evidence="3" type="ORF">BaOVIS_020440</name>
</gene>
<name>A0A9W5TAY8_BABOV</name>
<protein>
    <submittedName>
        <fullName evidence="3">RNA polymerase I specific transcription initiation factor RRN3, putative</fullName>
    </submittedName>
</protein>
<dbReference type="GO" id="GO:0006361">
    <property type="term" value="P:transcription initiation at RNA polymerase I promoter"/>
    <property type="evidence" value="ECO:0007669"/>
    <property type="project" value="InterPro"/>
</dbReference>
<dbReference type="Proteomes" id="UP001057455">
    <property type="component" value="Unassembled WGS sequence"/>
</dbReference>
<dbReference type="GO" id="GO:0005634">
    <property type="term" value="C:nucleus"/>
    <property type="evidence" value="ECO:0007669"/>
    <property type="project" value="TreeGrafter"/>
</dbReference>